<feature type="transmembrane region" description="Helical" evidence="4">
    <location>
        <begin position="25"/>
        <end position="43"/>
    </location>
</feature>
<keyword evidence="4" id="KW-0472">Membrane</keyword>
<dbReference type="PANTHER" id="PTHR44688">
    <property type="entry name" value="DNA-BINDING TRANSCRIPTIONAL ACTIVATOR DEVR_DOSR"/>
    <property type="match status" value="1"/>
</dbReference>
<evidence type="ECO:0000256" key="2">
    <source>
        <dbReference type="ARBA" id="ARBA00023125"/>
    </source>
</evidence>
<gene>
    <name evidence="6" type="ORF">C1881_03005</name>
</gene>
<dbReference type="InterPro" id="IPR016032">
    <property type="entry name" value="Sig_transdc_resp-reg_C-effctor"/>
</dbReference>
<dbReference type="GO" id="GO:0006355">
    <property type="term" value="P:regulation of DNA-templated transcription"/>
    <property type="evidence" value="ECO:0007669"/>
    <property type="project" value="InterPro"/>
</dbReference>
<proteinExistence type="predicted"/>
<evidence type="ECO:0000313" key="6">
    <source>
        <dbReference type="EMBL" id="RDB60318.1"/>
    </source>
</evidence>
<dbReference type="AlphaFoldDB" id="A0A369LQD9"/>
<dbReference type="Pfam" id="PF00196">
    <property type="entry name" value="GerE"/>
    <property type="match status" value="1"/>
</dbReference>
<evidence type="ECO:0000313" key="7">
    <source>
        <dbReference type="Proteomes" id="UP000253975"/>
    </source>
</evidence>
<dbReference type="Proteomes" id="UP000253975">
    <property type="component" value="Unassembled WGS sequence"/>
</dbReference>
<feature type="transmembrane region" description="Helical" evidence="4">
    <location>
        <begin position="335"/>
        <end position="357"/>
    </location>
</feature>
<evidence type="ECO:0000259" key="5">
    <source>
        <dbReference type="PROSITE" id="PS50043"/>
    </source>
</evidence>
<feature type="transmembrane region" description="Helical" evidence="4">
    <location>
        <begin position="219"/>
        <end position="238"/>
    </location>
</feature>
<accession>A0A369LQD9</accession>
<feature type="transmembrane region" description="Helical" evidence="4">
    <location>
        <begin position="63"/>
        <end position="80"/>
    </location>
</feature>
<evidence type="ECO:0000256" key="1">
    <source>
        <dbReference type="ARBA" id="ARBA00023015"/>
    </source>
</evidence>
<dbReference type="SMART" id="SM00421">
    <property type="entry name" value="HTH_LUXR"/>
    <property type="match status" value="1"/>
</dbReference>
<organism evidence="6 7">
    <name type="scientific">Slackia isoflavoniconvertens</name>
    <dbReference type="NCBI Taxonomy" id="572010"/>
    <lineage>
        <taxon>Bacteria</taxon>
        <taxon>Bacillati</taxon>
        <taxon>Actinomycetota</taxon>
        <taxon>Coriobacteriia</taxon>
        <taxon>Eggerthellales</taxon>
        <taxon>Eggerthellaceae</taxon>
        <taxon>Slackia</taxon>
    </lineage>
</organism>
<name>A0A369LQD9_9ACTN</name>
<sequence length="486" mass="51184">MKAPYKHIQEGARVSKTQEDIPKPSWARIAGFACYQGFVYAAFYLGTNHQMQLGPFSVERAELLLTLAFMVAAFIGERLAPDVAERALSRSGTLAAFAAFMSAGAAISAAPGTTAAEVAAEGLLIGAPMALTLMAWGKTLGANPPRLAATEIFAATGIAAACCFALWFAPEEIGLALRCVLPFAGVAFMEIARHEQSGATSETMHPTPIKPARARTLSARMLAGALIFGLAAGFVETYRSDPGSLSTPTLPYAMFIVALFCGGVLETLRAAGERDTFSASYRIAFTLMLAGFLFAPVLVDVDITGDAIVLAGYLGLCAAFASLFCASAQLEGTSCALAFAQGFAVLYGGEALGIILANGLDATNSLNTTPYAAMATAGLAMVCAYVFLFTERDFSALSRVVDAAVDNTEDVKKAIAQAAALSARETEVLSLALRGRTNERIAQELFIAKSTADTHLRRIYSKCGVHSRQELLDLAEKTAASLRSRE</sequence>
<dbReference type="InterPro" id="IPR036388">
    <property type="entry name" value="WH-like_DNA-bd_sf"/>
</dbReference>
<keyword evidence="4" id="KW-1133">Transmembrane helix</keyword>
<feature type="transmembrane region" description="Helical" evidence="4">
    <location>
        <begin position="283"/>
        <end position="301"/>
    </location>
</feature>
<evidence type="ECO:0000256" key="3">
    <source>
        <dbReference type="ARBA" id="ARBA00023163"/>
    </source>
</evidence>
<feature type="transmembrane region" description="Helical" evidence="4">
    <location>
        <begin position="148"/>
        <end position="169"/>
    </location>
</feature>
<feature type="transmembrane region" description="Helical" evidence="4">
    <location>
        <begin position="92"/>
        <end position="112"/>
    </location>
</feature>
<dbReference type="Gene3D" id="1.10.10.10">
    <property type="entry name" value="Winged helix-like DNA-binding domain superfamily/Winged helix DNA-binding domain"/>
    <property type="match status" value="1"/>
</dbReference>
<dbReference type="PROSITE" id="PS50043">
    <property type="entry name" value="HTH_LUXR_2"/>
    <property type="match status" value="1"/>
</dbReference>
<feature type="domain" description="HTH luxR-type" evidence="5">
    <location>
        <begin position="414"/>
        <end position="479"/>
    </location>
</feature>
<dbReference type="CDD" id="cd06170">
    <property type="entry name" value="LuxR_C_like"/>
    <property type="match status" value="1"/>
</dbReference>
<feature type="transmembrane region" description="Helical" evidence="4">
    <location>
        <begin position="369"/>
        <end position="389"/>
    </location>
</feature>
<dbReference type="PANTHER" id="PTHR44688:SF16">
    <property type="entry name" value="DNA-BINDING TRANSCRIPTIONAL ACTIVATOR DEVR_DOSR"/>
    <property type="match status" value="1"/>
</dbReference>
<feature type="transmembrane region" description="Helical" evidence="4">
    <location>
        <begin position="250"/>
        <end position="271"/>
    </location>
</feature>
<dbReference type="SUPFAM" id="SSF46894">
    <property type="entry name" value="C-terminal effector domain of the bipartite response regulators"/>
    <property type="match status" value="1"/>
</dbReference>
<keyword evidence="1" id="KW-0805">Transcription regulation</keyword>
<reference evidence="6 7" key="1">
    <citation type="journal article" date="2018" name="Elife">
        <title>Discovery and characterization of a prevalent human gut bacterial enzyme sufficient for the inactivation of a family of plant toxins.</title>
        <authorList>
            <person name="Koppel N."/>
            <person name="Bisanz J.E."/>
            <person name="Pandelia M.E."/>
            <person name="Turnbaugh P.J."/>
            <person name="Balskus E.P."/>
        </authorList>
    </citation>
    <scope>NUCLEOTIDE SEQUENCE [LARGE SCALE GENOMIC DNA]</scope>
    <source>
        <strain evidence="6 7">OB21 GAM31</strain>
    </source>
</reference>
<protein>
    <submittedName>
        <fullName evidence="6">Helix-turn-helix transcriptional regulator</fullName>
    </submittedName>
</protein>
<dbReference type="PRINTS" id="PR00038">
    <property type="entry name" value="HTHLUXR"/>
</dbReference>
<dbReference type="GO" id="GO:0003677">
    <property type="term" value="F:DNA binding"/>
    <property type="evidence" value="ECO:0007669"/>
    <property type="project" value="UniProtKB-KW"/>
</dbReference>
<dbReference type="EMBL" id="PPTO01000003">
    <property type="protein sequence ID" value="RDB60318.1"/>
    <property type="molecule type" value="Genomic_DNA"/>
</dbReference>
<feature type="transmembrane region" description="Helical" evidence="4">
    <location>
        <begin position="307"/>
        <end position="328"/>
    </location>
</feature>
<keyword evidence="2" id="KW-0238">DNA-binding</keyword>
<dbReference type="InterPro" id="IPR000792">
    <property type="entry name" value="Tscrpt_reg_LuxR_C"/>
</dbReference>
<keyword evidence="3" id="KW-0804">Transcription</keyword>
<evidence type="ECO:0000256" key="4">
    <source>
        <dbReference type="SAM" id="Phobius"/>
    </source>
</evidence>
<comment type="caution">
    <text evidence="6">The sequence shown here is derived from an EMBL/GenBank/DDBJ whole genome shotgun (WGS) entry which is preliminary data.</text>
</comment>
<keyword evidence="4" id="KW-0812">Transmembrane</keyword>